<dbReference type="AlphaFoldDB" id="A0A6A9JTF6"/>
<feature type="region of interest" description="Disordered" evidence="1">
    <location>
        <begin position="204"/>
        <end position="237"/>
    </location>
</feature>
<dbReference type="RefSeq" id="WP_070747353.1">
    <property type="nucleotide sequence ID" value="NZ_CAXODM010000026.1"/>
</dbReference>
<feature type="domain" description="Dit-like phage tail protein N-terminal" evidence="2">
    <location>
        <begin position="14"/>
        <end position="205"/>
    </location>
</feature>
<dbReference type="Pfam" id="PF21821">
    <property type="entry name" value="Dit_like"/>
    <property type="match status" value="1"/>
</dbReference>
<gene>
    <name evidence="3" type="ORF">GNQ20_15630</name>
</gene>
<reference evidence="3" key="1">
    <citation type="submission" date="2019-11" db="EMBL/GenBank/DDBJ databases">
        <title>Genomes of ocular Pseudomonas aeruginosa isolates.</title>
        <authorList>
            <person name="Khan M."/>
            <person name="Rice S.A."/>
            <person name="Willcox M.D.P."/>
            <person name="Stapleton F."/>
        </authorList>
    </citation>
    <scope>NUCLEOTIDE SEQUENCE</scope>
    <source>
        <strain evidence="3">PA206</strain>
    </source>
</reference>
<evidence type="ECO:0000313" key="3">
    <source>
        <dbReference type="EMBL" id="MUI59234.1"/>
    </source>
</evidence>
<sequence>MVMLINRHVGTVRLDAVISENHVSTLKTTANPVESGAQVIDHAVLEPKTITITGTLVDHAPPGEPLPSLLAAGARRAPDFLDQVAPAGAPGSLTEQARRYAARQLQSWLAPTGRRAAEELAAWLPSLAPPSVGDLSLSSQRVQQIHSSLLDLQKSGEPLDIQTGFHLYRNMLLTSISAEQVVDGALKLTIAARELHLVETRTMRVPSAGRSGSGRAARQAAPRQARGATRPEPADKSLLKSIAGLFK</sequence>
<dbReference type="EMBL" id="WOAJ01000005">
    <property type="protein sequence ID" value="MUI59234.1"/>
    <property type="molecule type" value="Genomic_DNA"/>
</dbReference>
<evidence type="ECO:0000259" key="2">
    <source>
        <dbReference type="Pfam" id="PF21821"/>
    </source>
</evidence>
<evidence type="ECO:0000256" key="1">
    <source>
        <dbReference type="SAM" id="MobiDB-lite"/>
    </source>
</evidence>
<proteinExistence type="predicted"/>
<protein>
    <recommendedName>
        <fullName evidence="2">Dit-like phage tail protein N-terminal domain-containing protein</fullName>
    </recommendedName>
</protein>
<organism evidence="3">
    <name type="scientific">Pseudomonas aeruginosa</name>
    <dbReference type="NCBI Taxonomy" id="287"/>
    <lineage>
        <taxon>Bacteria</taxon>
        <taxon>Pseudomonadati</taxon>
        <taxon>Pseudomonadota</taxon>
        <taxon>Gammaproteobacteria</taxon>
        <taxon>Pseudomonadales</taxon>
        <taxon>Pseudomonadaceae</taxon>
        <taxon>Pseudomonas</taxon>
    </lineage>
</organism>
<comment type="caution">
    <text evidence="3">The sequence shown here is derived from an EMBL/GenBank/DDBJ whole genome shotgun (WGS) entry which is preliminary data.</text>
</comment>
<name>A0A6A9JTF6_PSEAI</name>
<feature type="compositionally biased region" description="Low complexity" evidence="1">
    <location>
        <begin position="206"/>
        <end position="228"/>
    </location>
</feature>
<accession>A0A6A9JTF6</accession>
<dbReference type="InterPro" id="IPR048494">
    <property type="entry name" value="Dit-like_N"/>
</dbReference>